<reference evidence="1" key="1">
    <citation type="submission" date="2020-11" db="EMBL/GenBank/DDBJ databases">
        <authorList>
            <consortium name="DOE Joint Genome Institute"/>
            <person name="Ahrendt S."/>
            <person name="Riley R."/>
            <person name="Andreopoulos W."/>
            <person name="Labutti K."/>
            <person name="Pangilinan J."/>
            <person name="Ruiz-Duenas F.J."/>
            <person name="Barrasa J.M."/>
            <person name="Sanchez-Garcia M."/>
            <person name="Camarero S."/>
            <person name="Miyauchi S."/>
            <person name="Serrano A."/>
            <person name="Linde D."/>
            <person name="Babiker R."/>
            <person name="Drula E."/>
            <person name="Ayuso-Fernandez I."/>
            <person name="Pacheco R."/>
            <person name="Padilla G."/>
            <person name="Ferreira P."/>
            <person name="Barriuso J."/>
            <person name="Kellner H."/>
            <person name="Castanera R."/>
            <person name="Alfaro M."/>
            <person name="Ramirez L."/>
            <person name="Pisabarro A.G."/>
            <person name="Kuo A."/>
            <person name="Tritt A."/>
            <person name="Lipzen A."/>
            <person name="He G."/>
            <person name="Yan M."/>
            <person name="Ng V."/>
            <person name="Cullen D."/>
            <person name="Martin F."/>
            <person name="Rosso M.-N."/>
            <person name="Henrissat B."/>
            <person name="Hibbett D."/>
            <person name="Martinez A.T."/>
            <person name="Grigoriev I.V."/>
        </authorList>
    </citation>
    <scope>NUCLEOTIDE SEQUENCE</scope>
    <source>
        <strain evidence="1">AH 40177</strain>
    </source>
</reference>
<gene>
    <name evidence="1" type="ORF">BDP27DRAFT_249942</name>
</gene>
<evidence type="ECO:0000313" key="2">
    <source>
        <dbReference type="Proteomes" id="UP000772434"/>
    </source>
</evidence>
<organism evidence="1 2">
    <name type="scientific">Rhodocollybia butyracea</name>
    <dbReference type="NCBI Taxonomy" id="206335"/>
    <lineage>
        <taxon>Eukaryota</taxon>
        <taxon>Fungi</taxon>
        <taxon>Dikarya</taxon>
        <taxon>Basidiomycota</taxon>
        <taxon>Agaricomycotina</taxon>
        <taxon>Agaricomycetes</taxon>
        <taxon>Agaricomycetidae</taxon>
        <taxon>Agaricales</taxon>
        <taxon>Marasmiineae</taxon>
        <taxon>Omphalotaceae</taxon>
        <taxon>Rhodocollybia</taxon>
    </lineage>
</organism>
<protein>
    <submittedName>
        <fullName evidence="1">Uncharacterized protein</fullName>
    </submittedName>
</protein>
<dbReference type="EMBL" id="JADNRY010000151">
    <property type="protein sequence ID" value="KAF9063226.1"/>
    <property type="molecule type" value="Genomic_DNA"/>
</dbReference>
<keyword evidence="2" id="KW-1185">Reference proteome</keyword>
<accession>A0A9P5U1U2</accession>
<comment type="caution">
    <text evidence="1">The sequence shown here is derived from an EMBL/GenBank/DDBJ whole genome shotgun (WGS) entry which is preliminary data.</text>
</comment>
<sequence length="146" mass="16670">MSHQVVEHTASWLWVHAASFIPMPHAFVLIRLMCAILPSGLLTMLLRAQCLGREHIVWEDNAYAIEIEALDVVYSISTYVRRTVSISTYSQIFMHNKEGTNVYRSRESGCICTRSHVLISTSSPWLENQKQNMNVFPCKSVCIQLI</sequence>
<proteinExistence type="predicted"/>
<dbReference type="Proteomes" id="UP000772434">
    <property type="component" value="Unassembled WGS sequence"/>
</dbReference>
<evidence type="ECO:0000313" key="1">
    <source>
        <dbReference type="EMBL" id="KAF9063226.1"/>
    </source>
</evidence>
<name>A0A9P5U1U2_9AGAR</name>
<dbReference type="AlphaFoldDB" id="A0A9P5U1U2"/>